<feature type="region of interest" description="Disordered" evidence="7">
    <location>
        <begin position="87"/>
        <end position="120"/>
    </location>
</feature>
<dbReference type="Gene3D" id="4.10.320.10">
    <property type="entry name" value="E3-binding domain"/>
    <property type="match status" value="1"/>
</dbReference>
<accession>A0A1I3RPD8</accession>
<dbReference type="STRING" id="46223.SAMN05421852_11088"/>
<dbReference type="InterPro" id="IPR004167">
    <property type="entry name" value="PSBD"/>
</dbReference>
<evidence type="ECO:0000313" key="10">
    <source>
        <dbReference type="EMBL" id="SFJ47056.1"/>
    </source>
</evidence>
<dbReference type="PROSITE" id="PS50968">
    <property type="entry name" value="BIOTINYL_LIPOYL"/>
    <property type="match status" value="1"/>
</dbReference>
<evidence type="ECO:0000256" key="7">
    <source>
        <dbReference type="SAM" id="MobiDB-lite"/>
    </source>
</evidence>
<feature type="domain" description="Peripheral subunit-binding (PSBD)" evidence="9">
    <location>
        <begin position="126"/>
        <end position="163"/>
    </location>
</feature>
<sequence>MAAFEFKLPDVGEGIHEGEVVKLHVKEGDRIEEFDTFAEIQTDKAVVEIPAPVTGTVKELRVKEGEIAIVGSVIAVFEVEGAAPAAEASEAKEEGQPEKVEAKTEVSAPAPAASAPTSADKRRNVLAMPSVRKLARELGVDITQVTGTGKNGRITAEDVQAFARGEQQVNAQAVAAEEKAPAKETAIQRTPIETVGTEERIPLRGIRRTISKRMVESKHTAPHVTLMDEIDASELIALRKWGKELAAERNIKLTYLPFIIKAVIAALREFPTLNASIDDEKEEIIIKHYYHIGLAAATDNGLMVPVIKDADRKSIFDLADEITDKANRARDMKLDPSELKGSTFTITNIGSFGGMFFTPIINYPEVAILGVGTIKEKPVAINGEVVIRPLMFVSLSFDHRLIDGDVAARFLSRVKQLLENPKLLMMEMR</sequence>
<keyword evidence="5 6" id="KW-0012">Acyltransferase</keyword>
<keyword evidence="4 6" id="KW-0450">Lipoyl</keyword>
<dbReference type="GO" id="GO:0031405">
    <property type="term" value="F:lipoic acid binding"/>
    <property type="evidence" value="ECO:0007669"/>
    <property type="project" value="TreeGrafter"/>
</dbReference>
<dbReference type="OrthoDB" id="9805770at2"/>
<dbReference type="GO" id="GO:0005737">
    <property type="term" value="C:cytoplasm"/>
    <property type="evidence" value="ECO:0007669"/>
    <property type="project" value="TreeGrafter"/>
</dbReference>
<dbReference type="Pfam" id="PF02817">
    <property type="entry name" value="E3_binding"/>
    <property type="match status" value="1"/>
</dbReference>
<dbReference type="SUPFAM" id="SSF47005">
    <property type="entry name" value="Peripheral subunit-binding domain of 2-oxo acid dehydrogenase complex"/>
    <property type="match status" value="1"/>
</dbReference>
<dbReference type="InterPro" id="IPR001078">
    <property type="entry name" value="2-oxoacid_DH_actylTfrase"/>
</dbReference>
<keyword evidence="11" id="KW-1185">Reference proteome</keyword>
<protein>
    <recommendedName>
        <fullName evidence="6">Dihydrolipoamide acetyltransferase component of pyruvate dehydrogenase complex</fullName>
        <ecNumber evidence="6">2.3.1.-</ecNumber>
    </recommendedName>
</protein>
<evidence type="ECO:0000256" key="2">
    <source>
        <dbReference type="ARBA" id="ARBA00007317"/>
    </source>
</evidence>
<evidence type="ECO:0000256" key="4">
    <source>
        <dbReference type="ARBA" id="ARBA00022823"/>
    </source>
</evidence>
<evidence type="ECO:0000259" key="9">
    <source>
        <dbReference type="PROSITE" id="PS51826"/>
    </source>
</evidence>
<dbReference type="RefSeq" id="WP_093230377.1">
    <property type="nucleotide sequence ID" value="NZ_FORR01000010.1"/>
</dbReference>
<dbReference type="InterPro" id="IPR003016">
    <property type="entry name" value="2-oxoA_DH_lipoyl-BS"/>
</dbReference>
<dbReference type="SUPFAM" id="SSF52777">
    <property type="entry name" value="CoA-dependent acyltransferases"/>
    <property type="match status" value="1"/>
</dbReference>
<keyword evidence="3 6" id="KW-0808">Transferase</keyword>
<dbReference type="GO" id="GO:0016407">
    <property type="term" value="F:acetyltransferase activity"/>
    <property type="evidence" value="ECO:0007669"/>
    <property type="project" value="TreeGrafter"/>
</dbReference>
<feature type="compositionally biased region" description="Basic and acidic residues" evidence="7">
    <location>
        <begin position="89"/>
        <end position="104"/>
    </location>
</feature>
<dbReference type="InterPro" id="IPR011053">
    <property type="entry name" value="Single_hybrid_motif"/>
</dbReference>
<evidence type="ECO:0000259" key="8">
    <source>
        <dbReference type="PROSITE" id="PS50968"/>
    </source>
</evidence>
<dbReference type="PANTHER" id="PTHR43178:SF5">
    <property type="entry name" value="LIPOAMIDE ACYLTRANSFERASE COMPONENT OF BRANCHED-CHAIN ALPHA-KETO ACID DEHYDROGENASE COMPLEX, MITOCHONDRIAL"/>
    <property type="match status" value="1"/>
</dbReference>
<dbReference type="PANTHER" id="PTHR43178">
    <property type="entry name" value="DIHYDROLIPOAMIDE ACETYLTRANSFERASE COMPONENT OF PYRUVATE DEHYDROGENASE COMPLEX"/>
    <property type="match status" value="1"/>
</dbReference>
<gene>
    <name evidence="10" type="ORF">SAMN05421852_11088</name>
</gene>
<dbReference type="PROSITE" id="PS00189">
    <property type="entry name" value="LIPOYL"/>
    <property type="match status" value="1"/>
</dbReference>
<dbReference type="EC" id="2.3.1.-" evidence="6"/>
<evidence type="ECO:0000256" key="6">
    <source>
        <dbReference type="RuleBase" id="RU003423"/>
    </source>
</evidence>
<evidence type="ECO:0000256" key="3">
    <source>
        <dbReference type="ARBA" id="ARBA00022679"/>
    </source>
</evidence>
<dbReference type="EMBL" id="FORR01000010">
    <property type="protein sequence ID" value="SFJ47056.1"/>
    <property type="molecule type" value="Genomic_DNA"/>
</dbReference>
<dbReference type="Gene3D" id="2.40.50.100">
    <property type="match status" value="1"/>
</dbReference>
<dbReference type="InterPro" id="IPR050743">
    <property type="entry name" value="2-oxoacid_DH_E2_comp"/>
</dbReference>
<reference evidence="10 11" key="1">
    <citation type="submission" date="2016-10" db="EMBL/GenBank/DDBJ databases">
        <authorList>
            <person name="de Groot N.N."/>
        </authorList>
    </citation>
    <scope>NUCLEOTIDE SEQUENCE [LARGE SCALE GENOMIC DNA]</scope>
    <source>
        <strain evidence="10 11">DSM 44778</strain>
    </source>
</reference>
<dbReference type="FunFam" id="3.30.559.10:FF:000007">
    <property type="entry name" value="Dihydrolipoamide acetyltransferase component of pyruvate dehydrogenase complex"/>
    <property type="match status" value="1"/>
</dbReference>
<dbReference type="AlphaFoldDB" id="A0A1I3RPD8"/>
<comment type="similarity">
    <text evidence="2 6">Belongs to the 2-oxoacid dehydrogenase family.</text>
</comment>
<dbReference type="CDD" id="cd06849">
    <property type="entry name" value="lipoyl_domain"/>
    <property type="match status" value="1"/>
</dbReference>
<dbReference type="InterPro" id="IPR000089">
    <property type="entry name" value="Biotin_lipoyl"/>
</dbReference>
<keyword evidence="10" id="KW-0670">Pyruvate</keyword>
<dbReference type="Gene3D" id="3.30.559.10">
    <property type="entry name" value="Chloramphenicol acetyltransferase-like domain"/>
    <property type="match status" value="1"/>
</dbReference>
<evidence type="ECO:0000256" key="1">
    <source>
        <dbReference type="ARBA" id="ARBA00001938"/>
    </source>
</evidence>
<dbReference type="PROSITE" id="PS51826">
    <property type="entry name" value="PSBD"/>
    <property type="match status" value="1"/>
</dbReference>
<evidence type="ECO:0000256" key="5">
    <source>
        <dbReference type="ARBA" id="ARBA00023315"/>
    </source>
</evidence>
<proteinExistence type="inferred from homology"/>
<comment type="cofactor">
    <cofactor evidence="1 6">
        <name>(R)-lipoate</name>
        <dbReference type="ChEBI" id="CHEBI:83088"/>
    </cofactor>
</comment>
<dbReference type="SUPFAM" id="SSF51230">
    <property type="entry name" value="Single hybrid motif"/>
    <property type="match status" value="1"/>
</dbReference>
<dbReference type="Pfam" id="PF00364">
    <property type="entry name" value="Biotin_lipoyl"/>
    <property type="match status" value="1"/>
</dbReference>
<dbReference type="InterPro" id="IPR023213">
    <property type="entry name" value="CAT-like_dom_sf"/>
</dbReference>
<organism evidence="10 11">
    <name type="scientific">Thermoflavimicrobium dichotomicum</name>
    <dbReference type="NCBI Taxonomy" id="46223"/>
    <lineage>
        <taxon>Bacteria</taxon>
        <taxon>Bacillati</taxon>
        <taxon>Bacillota</taxon>
        <taxon>Bacilli</taxon>
        <taxon>Bacillales</taxon>
        <taxon>Thermoactinomycetaceae</taxon>
        <taxon>Thermoflavimicrobium</taxon>
    </lineage>
</organism>
<feature type="domain" description="Lipoyl-binding" evidence="8">
    <location>
        <begin position="3"/>
        <end position="78"/>
    </location>
</feature>
<dbReference type="InterPro" id="IPR036625">
    <property type="entry name" value="E3-bd_dom_sf"/>
</dbReference>
<dbReference type="Proteomes" id="UP000199545">
    <property type="component" value="Unassembled WGS sequence"/>
</dbReference>
<name>A0A1I3RPD8_9BACL</name>
<evidence type="ECO:0000313" key="11">
    <source>
        <dbReference type="Proteomes" id="UP000199545"/>
    </source>
</evidence>
<feature type="compositionally biased region" description="Low complexity" evidence="7">
    <location>
        <begin position="107"/>
        <end position="118"/>
    </location>
</feature>
<dbReference type="Pfam" id="PF00198">
    <property type="entry name" value="2-oxoacid_dh"/>
    <property type="match status" value="1"/>
</dbReference>